<dbReference type="Pfam" id="PF00732">
    <property type="entry name" value="GMC_oxred_N"/>
    <property type="match status" value="1"/>
</dbReference>
<reference evidence="7" key="1">
    <citation type="journal article" date="2015" name="Genome Announc.">
        <title>Draft genome sequence of the cellulolytic fungus Chaetomium globosum.</title>
        <authorList>
            <person name="Cuomo C.A."/>
            <person name="Untereiner W.A."/>
            <person name="Ma L.-J."/>
            <person name="Grabherr M."/>
            <person name="Birren B.W."/>
        </authorList>
    </citation>
    <scope>NUCLEOTIDE SEQUENCE [LARGE SCALE GENOMIC DNA]</scope>
    <source>
        <strain evidence="7">ATCC 6205 / CBS 148.51 / DSM 1962 / NBRC 6347 / NRRL 1970</strain>
    </source>
</reference>
<keyword evidence="3" id="KW-0274">FAD</keyword>
<dbReference type="PANTHER" id="PTHR11552">
    <property type="entry name" value="GLUCOSE-METHANOL-CHOLINE GMC OXIDOREDUCTASE"/>
    <property type="match status" value="1"/>
</dbReference>
<dbReference type="PROSITE" id="PS00624">
    <property type="entry name" value="GMC_OXRED_2"/>
    <property type="match status" value="1"/>
</dbReference>
<evidence type="ECO:0000256" key="2">
    <source>
        <dbReference type="PIRSR" id="PIRSR000137-1"/>
    </source>
</evidence>
<dbReference type="Proteomes" id="UP000001056">
    <property type="component" value="Unassembled WGS sequence"/>
</dbReference>
<feature type="binding site" evidence="3">
    <location>
        <position position="273"/>
    </location>
    <ligand>
        <name>FAD</name>
        <dbReference type="ChEBI" id="CHEBI:57692"/>
    </ligand>
</feature>
<dbReference type="GO" id="GO:0050660">
    <property type="term" value="F:flavin adenine dinucleotide binding"/>
    <property type="evidence" value="ECO:0007669"/>
    <property type="project" value="InterPro"/>
</dbReference>
<dbReference type="GO" id="GO:0044550">
    <property type="term" value="P:secondary metabolite biosynthetic process"/>
    <property type="evidence" value="ECO:0007669"/>
    <property type="project" value="TreeGrafter"/>
</dbReference>
<feature type="chain" id="PRO_5004208377" description="Glucose-methanol-choline oxidoreductase N-terminal domain-containing protein" evidence="4">
    <location>
        <begin position="18"/>
        <end position="617"/>
    </location>
</feature>
<evidence type="ECO:0000259" key="5">
    <source>
        <dbReference type="PROSITE" id="PS00624"/>
    </source>
</evidence>
<proteinExistence type="inferred from homology"/>
<dbReference type="Pfam" id="PF05199">
    <property type="entry name" value="GMC_oxred_C"/>
    <property type="match status" value="1"/>
</dbReference>
<dbReference type="OrthoDB" id="269227at2759"/>
<dbReference type="eggNOG" id="KOG1238">
    <property type="taxonomic scope" value="Eukaryota"/>
</dbReference>
<dbReference type="AlphaFoldDB" id="Q2GRH0"/>
<evidence type="ECO:0000256" key="4">
    <source>
        <dbReference type="SAM" id="SignalP"/>
    </source>
</evidence>
<feature type="binding site" evidence="3">
    <location>
        <begin position="45"/>
        <end position="46"/>
    </location>
    <ligand>
        <name>FAD</name>
        <dbReference type="ChEBI" id="CHEBI:57692"/>
    </ligand>
</feature>
<dbReference type="InterPro" id="IPR007867">
    <property type="entry name" value="GMC_OxRtase_C"/>
</dbReference>
<gene>
    <name evidence="6" type="ORF">CHGG_09434</name>
</gene>
<keyword evidence="7" id="KW-1185">Reference proteome</keyword>
<feature type="active site" description="Proton donor" evidence="2">
    <location>
        <position position="549"/>
    </location>
</feature>
<keyword evidence="3" id="KW-0285">Flavoprotein</keyword>
<comment type="similarity">
    <text evidence="1">Belongs to the GMC oxidoreductase family.</text>
</comment>
<feature type="domain" description="Glucose-methanol-choline oxidoreductase N-terminal" evidence="5">
    <location>
        <begin position="313"/>
        <end position="327"/>
    </location>
</feature>
<dbReference type="Gene3D" id="3.50.50.60">
    <property type="entry name" value="FAD/NAD(P)-binding domain"/>
    <property type="match status" value="1"/>
</dbReference>
<keyword evidence="4" id="KW-0732">Signal</keyword>
<dbReference type="PIRSF" id="PIRSF000137">
    <property type="entry name" value="Alcohol_oxidase"/>
    <property type="match status" value="1"/>
</dbReference>
<evidence type="ECO:0000256" key="1">
    <source>
        <dbReference type="ARBA" id="ARBA00010790"/>
    </source>
</evidence>
<dbReference type="OMA" id="ITARRSH"/>
<evidence type="ECO:0000313" key="7">
    <source>
        <dbReference type="Proteomes" id="UP000001056"/>
    </source>
</evidence>
<sequence>MGLLGAAFVSLAALTSAASIPNSHVKRQISELRDKYDIVIVGAGTSGLTVADRLTEAFPAKNVLVIEYGDVHYAPGTFDPPTDWITGNPDAPPTWVFSSLPNPDMGGNQAAVVAGQVVGGSSAVNGMFFDRGSRFDYDAWTEAAGPEFGQCKNKWNWEGIFPFFQKSTTFTEPPAEISQRYNYTWDLASYGGSTPIHSSFASFQWADQPLLRQVWEEMGISTPQDCAGGDKEGVCWVPTSQHPVTARRSHAGLGHYADVLPRANYDLLVQHQVVRVVYPNGPDAGPPLVEARSLTDGHLFNVTVDGEVIVSAGALHTPTVLQRSGIGPAAFLASAGIPLTLDLPGVGSNLQDHSGPPVTWNYTQPYDDFFPLPTEMTTNATFKNDAIAGFDETPARGPYTLAGGNSAIFVSLPHVTPNHATITAQIRAMLLAIANLLDNPEAPSLETPWATGQAPGTAWSFLLHPLSRGTVRLDLANPLEQPILDYRAGSNPVDAVVQLAQVRYLRGLLDTPTMQARGAVEIAPGAAVAADDAALEQYVRSQSTLSFMHPCCTAAMLPKSRGGVVGPKLKVHGAKGLRVVDMSVMPILPAAHLSATAYAVGEKAADIIIKDWKQQGW</sequence>
<name>Q2GRH0_CHAGB</name>
<dbReference type="InParanoid" id="Q2GRH0"/>
<feature type="signal peptide" evidence="4">
    <location>
        <begin position="1"/>
        <end position="17"/>
    </location>
</feature>
<dbReference type="GeneID" id="4395063"/>
<protein>
    <recommendedName>
        <fullName evidence="5">Glucose-methanol-choline oxidoreductase N-terminal domain-containing protein</fullName>
    </recommendedName>
</protein>
<dbReference type="PANTHER" id="PTHR11552:SF115">
    <property type="entry name" value="DEHYDROGENASE XPTC-RELATED"/>
    <property type="match status" value="1"/>
</dbReference>
<dbReference type="VEuPathDB" id="FungiDB:CHGG_09434"/>
<feature type="active site" description="Proton acceptor" evidence="2">
    <location>
        <position position="592"/>
    </location>
</feature>
<dbReference type="InterPro" id="IPR036188">
    <property type="entry name" value="FAD/NAD-bd_sf"/>
</dbReference>
<dbReference type="InterPro" id="IPR012132">
    <property type="entry name" value="GMC_OxRdtase"/>
</dbReference>
<dbReference type="SUPFAM" id="SSF51905">
    <property type="entry name" value="FAD/NAD(P)-binding domain"/>
    <property type="match status" value="1"/>
</dbReference>
<dbReference type="Gene3D" id="3.30.560.10">
    <property type="entry name" value="Glucose Oxidase, domain 3"/>
    <property type="match status" value="1"/>
</dbReference>
<accession>Q2GRH0</accession>
<dbReference type="RefSeq" id="XP_001227361.1">
    <property type="nucleotide sequence ID" value="XM_001227360.1"/>
</dbReference>
<evidence type="ECO:0000256" key="3">
    <source>
        <dbReference type="PIRSR" id="PIRSR000137-2"/>
    </source>
</evidence>
<dbReference type="GO" id="GO:0016614">
    <property type="term" value="F:oxidoreductase activity, acting on CH-OH group of donors"/>
    <property type="evidence" value="ECO:0007669"/>
    <property type="project" value="InterPro"/>
</dbReference>
<dbReference type="InterPro" id="IPR000172">
    <property type="entry name" value="GMC_OxRdtase_N"/>
</dbReference>
<organism evidence="6 7">
    <name type="scientific">Chaetomium globosum (strain ATCC 6205 / CBS 148.51 / DSM 1962 / NBRC 6347 / NRRL 1970)</name>
    <name type="common">Soil fungus</name>
    <dbReference type="NCBI Taxonomy" id="306901"/>
    <lineage>
        <taxon>Eukaryota</taxon>
        <taxon>Fungi</taxon>
        <taxon>Dikarya</taxon>
        <taxon>Ascomycota</taxon>
        <taxon>Pezizomycotina</taxon>
        <taxon>Sordariomycetes</taxon>
        <taxon>Sordariomycetidae</taxon>
        <taxon>Sordariales</taxon>
        <taxon>Chaetomiaceae</taxon>
        <taxon>Chaetomium</taxon>
    </lineage>
</organism>
<dbReference type="SUPFAM" id="SSF54373">
    <property type="entry name" value="FAD-linked reductases, C-terminal domain"/>
    <property type="match status" value="1"/>
</dbReference>
<dbReference type="EMBL" id="CH408034">
    <property type="protein sequence ID" value="EAQ85420.1"/>
    <property type="molecule type" value="Genomic_DNA"/>
</dbReference>
<comment type="cofactor">
    <cofactor evidence="3">
        <name>FAD</name>
        <dbReference type="ChEBI" id="CHEBI:57692"/>
    </cofactor>
</comment>
<feature type="binding site" evidence="3">
    <location>
        <position position="117"/>
    </location>
    <ligand>
        <name>FAD</name>
        <dbReference type="ChEBI" id="CHEBI:57692"/>
    </ligand>
</feature>
<evidence type="ECO:0000313" key="6">
    <source>
        <dbReference type="EMBL" id="EAQ85420.1"/>
    </source>
</evidence>
<dbReference type="HOGENOM" id="CLU_002865_6_1_1"/>